<feature type="compositionally biased region" description="Polar residues" evidence="1">
    <location>
        <begin position="92"/>
        <end position="126"/>
    </location>
</feature>
<keyword evidence="3" id="KW-1185">Reference proteome</keyword>
<dbReference type="Proteomes" id="UP001642720">
    <property type="component" value="Unassembled WGS sequence"/>
</dbReference>
<accession>A0ABY2HDE5</accession>
<evidence type="ECO:0000313" key="3">
    <source>
        <dbReference type="Proteomes" id="UP001642720"/>
    </source>
</evidence>
<proteinExistence type="predicted"/>
<feature type="region of interest" description="Disordered" evidence="1">
    <location>
        <begin position="88"/>
        <end position="157"/>
    </location>
</feature>
<evidence type="ECO:0000313" key="2">
    <source>
        <dbReference type="EMBL" id="TFB06166.1"/>
    </source>
</evidence>
<sequence length="157" mass="16572">MQEHEPMRPLEPVYAGTGHSFSGLIPPWNMAGIQGHPPASCWTTGSCHITLASNGCRSPPESKGSGGIEYLTWAAGCIRSQATGHLCMHAASPSTPRLSPSQIEPKQTKPTSESLSTHAQQPENLVSSSPCRSQHSSRDAAAAMQAPPQIRAPEPIA</sequence>
<dbReference type="GeneID" id="300573519"/>
<evidence type="ECO:0000256" key="1">
    <source>
        <dbReference type="SAM" id="MobiDB-lite"/>
    </source>
</evidence>
<comment type="caution">
    <text evidence="2">The sequence shown here is derived from an EMBL/GenBank/DDBJ whole genome shotgun (WGS) entry which is preliminary data.</text>
</comment>
<name>A0ABY2HDE5_9HYPO</name>
<dbReference type="RefSeq" id="XP_073562367.1">
    <property type="nucleotide sequence ID" value="XM_073699069.1"/>
</dbReference>
<organism evidence="2 3">
    <name type="scientific">Trichoderma ghanense</name>
    <dbReference type="NCBI Taxonomy" id="65468"/>
    <lineage>
        <taxon>Eukaryota</taxon>
        <taxon>Fungi</taxon>
        <taxon>Dikarya</taxon>
        <taxon>Ascomycota</taxon>
        <taxon>Pezizomycotina</taxon>
        <taxon>Sordariomycetes</taxon>
        <taxon>Hypocreomycetidae</taxon>
        <taxon>Hypocreales</taxon>
        <taxon>Hypocreaceae</taxon>
        <taxon>Trichoderma</taxon>
    </lineage>
</organism>
<dbReference type="EMBL" id="PPTA01000002">
    <property type="protein sequence ID" value="TFB06166.1"/>
    <property type="molecule type" value="Genomic_DNA"/>
</dbReference>
<reference evidence="2 3" key="1">
    <citation type="submission" date="2018-01" db="EMBL/GenBank/DDBJ databases">
        <title>Genome characterization of the sugarcane-associated fungus Trichoderma ghanense CCMA-1212 and their application in lignocelulose bioconversion.</title>
        <authorList>
            <person name="Steindorff A.S."/>
            <person name="Mendes T.D."/>
            <person name="Vilela E.S.D."/>
            <person name="Rodrigues D.S."/>
            <person name="Formighieri E.F."/>
            <person name="Melo I.S."/>
            <person name="Favaro L.C.L."/>
        </authorList>
    </citation>
    <scope>NUCLEOTIDE SEQUENCE [LARGE SCALE GENOMIC DNA]</scope>
    <source>
        <strain evidence="2 3">CCMA-1212</strain>
    </source>
</reference>
<protein>
    <submittedName>
        <fullName evidence="2">Uncharacterized protein</fullName>
    </submittedName>
</protein>
<gene>
    <name evidence="2" type="ORF">CCMA1212_001651</name>
</gene>